<dbReference type="Proteomes" id="UP000541770">
    <property type="component" value="Unassembled WGS sequence"/>
</dbReference>
<organism evidence="2 3">
    <name type="scientific">Pseudomonas mosselii</name>
    <dbReference type="NCBI Taxonomy" id="78327"/>
    <lineage>
        <taxon>Bacteria</taxon>
        <taxon>Pseudomonadati</taxon>
        <taxon>Pseudomonadota</taxon>
        <taxon>Gammaproteobacteria</taxon>
        <taxon>Pseudomonadales</taxon>
        <taxon>Pseudomonadaceae</taxon>
        <taxon>Pseudomonas</taxon>
    </lineage>
</organism>
<evidence type="ECO:0000259" key="1">
    <source>
        <dbReference type="Pfam" id="PF25297"/>
    </source>
</evidence>
<evidence type="ECO:0000313" key="2">
    <source>
        <dbReference type="EMBL" id="MBA6066288.1"/>
    </source>
</evidence>
<feature type="domain" description="DUF7878" evidence="1">
    <location>
        <begin position="16"/>
        <end position="126"/>
    </location>
</feature>
<name>A0A7W2PZE6_9PSED</name>
<sequence>MKIDFELLTLPDDMSGYNAAAFTEGRLHIEVKGQVFLQVEYCLLLELANVMTQWLASVATCGAQDFYYASMDEEEEPIIALRYCRARSVFSLWSCWAVCEHGPEVTLEQAIECFERYVHDLRQAIDNRLQAVSP</sequence>
<evidence type="ECO:0000313" key="3">
    <source>
        <dbReference type="Proteomes" id="UP000541770"/>
    </source>
</evidence>
<protein>
    <recommendedName>
        <fullName evidence="1">DUF7878 domain-containing protein</fullName>
    </recommendedName>
</protein>
<dbReference type="RefSeq" id="WP_182323514.1">
    <property type="nucleotide sequence ID" value="NZ_JACGDE010000010.1"/>
</dbReference>
<dbReference type="InterPro" id="IPR057200">
    <property type="entry name" value="DUF7878"/>
</dbReference>
<gene>
    <name evidence="2" type="ORF">H4C75_16220</name>
</gene>
<proteinExistence type="predicted"/>
<comment type="caution">
    <text evidence="2">The sequence shown here is derived from an EMBL/GenBank/DDBJ whole genome shotgun (WGS) entry which is preliminary data.</text>
</comment>
<dbReference type="EMBL" id="JACGDE010000010">
    <property type="protein sequence ID" value="MBA6066288.1"/>
    <property type="molecule type" value="Genomic_DNA"/>
</dbReference>
<reference evidence="2 3" key="1">
    <citation type="submission" date="2020-07" db="EMBL/GenBank/DDBJ databases">
        <title>Diversity of carbapenemase encoding genes among Pseudomonas putida group clinical isolates in a tertiary Brazilian hospital.</title>
        <authorList>
            <person name="Alberto-Lei F."/>
            <person name="Nodari C.S."/>
            <person name="Streling A.P."/>
            <person name="Paulino J.T."/>
            <person name="Bessa-Neto F.O."/>
            <person name="Cayo R."/>
            <person name="Gales A.C."/>
        </authorList>
    </citation>
    <scope>NUCLEOTIDE SEQUENCE [LARGE SCALE GENOMIC DNA]</scope>
    <source>
        <strain evidence="2 3">14802</strain>
    </source>
</reference>
<dbReference type="AlphaFoldDB" id="A0A7W2PZE6"/>
<accession>A0A7W2PZE6</accession>
<dbReference type="Pfam" id="PF25297">
    <property type="entry name" value="DUF7878"/>
    <property type="match status" value="1"/>
</dbReference>